<name>A0ABT9MAG9_9DEIO</name>
<protein>
    <submittedName>
        <fullName evidence="1">Uncharacterized protein</fullName>
    </submittedName>
</protein>
<dbReference type="RefSeq" id="WP_307464588.1">
    <property type="nucleotide sequence ID" value="NZ_JAURUR010000002.1"/>
</dbReference>
<organism evidence="1 2">
    <name type="scientific">Deinococcus enclensis</name>
    <dbReference type="NCBI Taxonomy" id="1049582"/>
    <lineage>
        <taxon>Bacteria</taxon>
        <taxon>Thermotogati</taxon>
        <taxon>Deinococcota</taxon>
        <taxon>Deinococci</taxon>
        <taxon>Deinococcales</taxon>
        <taxon>Deinococcaceae</taxon>
        <taxon>Deinococcus</taxon>
    </lineage>
</organism>
<proteinExistence type="predicted"/>
<sequence>MRPGSPEARNFTVVALWGQLEAIQQAVTGWTEAEILHWLASKGGLVRRGQVGNSGPEWWGFHSRVAPGLGASFFLHGVRFHLLGDHCVITAGTALQG</sequence>
<dbReference type="EMBL" id="JAURUR010000002">
    <property type="protein sequence ID" value="MDP9763568.1"/>
    <property type="molecule type" value="Genomic_DNA"/>
</dbReference>
<accession>A0ABT9MAG9</accession>
<evidence type="ECO:0000313" key="2">
    <source>
        <dbReference type="Proteomes" id="UP001232163"/>
    </source>
</evidence>
<gene>
    <name evidence="1" type="ORF">QO006_000985</name>
</gene>
<comment type="caution">
    <text evidence="1">The sequence shown here is derived from an EMBL/GenBank/DDBJ whole genome shotgun (WGS) entry which is preliminary data.</text>
</comment>
<keyword evidence="2" id="KW-1185">Reference proteome</keyword>
<evidence type="ECO:0000313" key="1">
    <source>
        <dbReference type="EMBL" id="MDP9763568.1"/>
    </source>
</evidence>
<dbReference type="Proteomes" id="UP001232163">
    <property type="component" value="Unassembled WGS sequence"/>
</dbReference>
<reference evidence="1 2" key="1">
    <citation type="submission" date="2023-07" db="EMBL/GenBank/DDBJ databases">
        <title>Genomic Encyclopedia of Type Strains, Phase IV (KMG-IV): sequencing the most valuable type-strain genomes for metagenomic binning, comparative biology and taxonomic classification.</title>
        <authorList>
            <person name="Goeker M."/>
        </authorList>
    </citation>
    <scope>NUCLEOTIDE SEQUENCE [LARGE SCALE GENOMIC DNA]</scope>
    <source>
        <strain evidence="1 2">NIO-1023</strain>
    </source>
</reference>